<evidence type="ECO:0000256" key="4">
    <source>
        <dbReference type="ARBA" id="ARBA00022475"/>
    </source>
</evidence>
<evidence type="ECO:0000256" key="9">
    <source>
        <dbReference type="ARBA" id="ARBA00023136"/>
    </source>
</evidence>
<sequence length="412" mass="47247">MIMYLLKLNIALILLFSFYKLMFTGDTFFSWRRATLIGMYLVAMLVPVMDFSVWLSNSEGMTSIANEYATVVLPAVSISSESGGVLLWELIVLIVYSVVASVLLLRFLWQLASIILLKNNSQTSYICDAEVYLLTDDEGPFSFFDWIFINPERHKGDEIEEIMMHELTHCQQLHSIDIIFAELFCVVFWFNPFVWLLKREVRLNLEYLADNSVLANGKDNKEYQYHLLGLTYRKNVATISNNFNVLPIKKRIKMMNKKETKGILKAKYALYIPLVAMLLAVSNIETIARNVTKITASVELQKKPTKESERVFTVTEVMPTFKGNLYQWLSENLRYPKDAVSRKEQGRVMVRFIITAKGEVIKPEIVRSVSPSLDKEALRVVSKMPAWNPGRNGNKKVATKYTLPVKFSLGSK</sequence>
<dbReference type="GO" id="GO:0098797">
    <property type="term" value="C:plasma membrane protein complex"/>
    <property type="evidence" value="ECO:0007669"/>
    <property type="project" value="TreeGrafter"/>
</dbReference>
<evidence type="ECO:0000256" key="2">
    <source>
        <dbReference type="ARBA" id="ARBA00006555"/>
    </source>
</evidence>
<protein>
    <submittedName>
        <fullName evidence="12">TonB-dependent receptor</fullName>
    </submittedName>
</protein>
<keyword evidence="8 10" id="KW-1133">Transmembrane helix</keyword>
<feature type="transmembrane region" description="Helical" evidence="10">
    <location>
        <begin position="178"/>
        <end position="197"/>
    </location>
</feature>
<dbReference type="InterPro" id="IPR008756">
    <property type="entry name" value="Peptidase_M56"/>
</dbReference>
<feature type="domain" description="TonB C-terminal" evidence="11">
    <location>
        <begin position="320"/>
        <end position="412"/>
    </location>
</feature>
<keyword evidence="9 10" id="KW-0472">Membrane</keyword>
<dbReference type="GO" id="GO:0055085">
    <property type="term" value="P:transmembrane transport"/>
    <property type="evidence" value="ECO:0007669"/>
    <property type="project" value="InterPro"/>
</dbReference>
<evidence type="ECO:0000313" key="13">
    <source>
        <dbReference type="Proteomes" id="UP000029578"/>
    </source>
</evidence>
<evidence type="ECO:0000256" key="1">
    <source>
        <dbReference type="ARBA" id="ARBA00004383"/>
    </source>
</evidence>
<accession>A0A096A8L1</accession>
<keyword evidence="7" id="KW-0653">Protein transport</keyword>
<keyword evidence="6 10" id="KW-0812">Transmembrane</keyword>
<dbReference type="InterPro" id="IPR037682">
    <property type="entry name" value="TonB_C"/>
</dbReference>
<dbReference type="CDD" id="cd07341">
    <property type="entry name" value="M56_BlaR1_MecR1_like"/>
    <property type="match status" value="1"/>
</dbReference>
<evidence type="ECO:0000256" key="10">
    <source>
        <dbReference type="SAM" id="Phobius"/>
    </source>
</evidence>
<comment type="similarity">
    <text evidence="2">Belongs to the TonB family.</text>
</comment>
<dbReference type="InterPro" id="IPR051045">
    <property type="entry name" value="TonB-dependent_transducer"/>
</dbReference>
<dbReference type="Pfam" id="PF05569">
    <property type="entry name" value="Peptidase_M56"/>
    <property type="match status" value="1"/>
</dbReference>
<dbReference type="GO" id="GO:0015031">
    <property type="term" value="P:protein transport"/>
    <property type="evidence" value="ECO:0007669"/>
    <property type="project" value="UniProtKB-KW"/>
</dbReference>
<dbReference type="RefSeq" id="WP_036866905.1">
    <property type="nucleotide sequence ID" value="NZ_JRNS01000546.1"/>
</dbReference>
<feature type="transmembrane region" description="Helical" evidence="10">
    <location>
        <begin position="268"/>
        <end position="288"/>
    </location>
</feature>
<evidence type="ECO:0000256" key="7">
    <source>
        <dbReference type="ARBA" id="ARBA00022927"/>
    </source>
</evidence>
<name>A0A096A8L1_9BACT</name>
<gene>
    <name evidence="12" type="ORF">HMPREF0661_12220</name>
</gene>
<keyword evidence="12" id="KW-0675">Receptor</keyword>
<dbReference type="AlphaFoldDB" id="A0A096A8L1"/>
<dbReference type="PANTHER" id="PTHR33446">
    <property type="entry name" value="PROTEIN TONB-RELATED"/>
    <property type="match status" value="1"/>
</dbReference>
<feature type="transmembrane region" description="Helical" evidence="10">
    <location>
        <begin position="6"/>
        <end position="23"/>
    </location>
</feature>
<comment type="caution">
    <text evidence="12">The sequence shown here is derived from an EMBL/GenBank/DDBJ whole genome shotgun (WGS) entry which is preliminary data.</text>
</comment>
<dbReference type="Proteomes" id="UP000029578">
    <property type="component" value="Unassembled WGS sequence"/>
</dbReference>
<evidence type="ECO:0000313" key="12">
    <source>
        <dbReference type="EMBL" id="KGF43428.1"/>
    </source>
</evidence>
<evidence type="ECO:0000256" key="3">
    <source>
        <dbReference type="ARBA" id="ARBA00022448"/>
    </source>
</evidence>
<reference evidence="12 13" key="1">
    <citation type="submission" date="2014-07" db="EMBL/GenBank/DDBJ databases">
        <authorList>
            <person name="McCorrison J."/>
            <person name="Sanka R."/>
            <person name="Torralba M."/>
            <person name="Gillis M."/>
            <person name="Haft D.H."/>
            <person name="Methe B."/>
            <person name="Sutton G."/>
            <person name="Nelson K.E."/>
        </authorList>
    </citation>
    <scope>NUCLEOTIDE SEQUENCE [LARGE SCALE GENOMIC DNA]</scope>
    <source>
        <strain evidence="12 13">DNF00666</strain>
    </source>
</reference>
<dbReference type="Pfam" id="PF03544">
    <property type="entry name" value="TonB_C"/>
    <property type="match status" value="1"/>
</dbReference>
<dbReference type="EMBL" id="JRNS01000546">
    <property type="protein sequence ID" value="KGF43428.1"/>
    <property type="molecule type" value="Genomic_DNA"/>
</dbReference>
<dbReference type="InterPro" id="IPR006260">
    <property type="entry name" value="TonB/TolA_C"/>
</dbReference>
<evidence type="ECO:0000256" key="6">
    <source>
        <dbReference type="ARBA" id="ARBA00022692"/>
    </source>
</evidence>
<comment type="subcellular location">
    <subcellularLocation>
        <location evidence="1">Cell inner membrane</location>
        <topology evidence="1">Single-pass membrane protein</topology>
        <orientation evidence="1">Periplasmic side</orientation>
    </subcellularLocation>
</comment>
<dbReference type="PANTHER" id="PTHR33446:SF2">
    <property type="entry name" value="PROTEIN TONB"/>
    <property type="match status" value="1"/>
</dbReference>
<keyword evidence="5" id="KW-0997">Cell inner membrane</keyword>
<dbReference type="NCBIfam" id="TIGR01352">
    <property type="entry name" value="tonB_Cterm"/>
    <property type="match status" value="1"/>
</dbReference>
<feature type="transmembrane region" description="Helical" evidence="10">
    <location>
        <begin position="86"/>
        <end position="109"/>
    </location>
</feature>
<proteinExistence type="inferred from homology"/>
<evidence type="ECO:0000256" key="5">
    <source>
        <dbReference type="ARBA" id="ARBA00022519"/>
    </source>
</evidence>
<keyword evidence="3" id="KW-0813">Transport</keyword>
<dbReference type="SUPFAM" id="SSF74653">
    <property type="entry name" value="TolA/TonB C-terminal domain"/>
    <property type="match status" value="1"/>
</dbReference>
<evidence type="ECO:0000259" key="11">
    <source>
        <dbReference type="PROSITE" id="PS52015"/>
    </source>
</evidence>
<dbReference type="PROSITE" id="PS52015">
    <property type="entry name" value="TONB_CTD"/>
    <property type="match status" value="1"/>
</dbReference>
<organism evidence="12 13">
    <name type="scientific">Prevotella melaninogenica DNF00666</name>
    <dbReference type="NCBI Taxonomy" id="1401073"/>
    <lineage>
        <taxon>Bacteria</taxon>
        <taxon>Pseudomonadati</taxon>
        <taxon>Bacteroidota</taxon>
        <taxon>Bacteroidia</taxon>
        <taxon>Bacteroidales</taxon>
        <taxon>Prevotellaceae</taxon>
        <taxon>Prevotella</taxon>
    </lineage>
</organism>
<dbReference type="GO" id="GO:0031992">
    <property type="term" value="F:energy transducer activity"/>
    <property type="evidence" value="ECO:0007669"/>
    <property type="project" value="TreeGrafter"/>
</dbReference>
<evidence type="ECO:0000256" key="8">
    <source>
        <dbReference type="ARBA" id="ARBA00022989"/>
    </source>
</evidence>
<feature type="transmembrane region" description="Helical" evidence="10">
    <location>
        <begin position="35"/>
        <end position="55"/>
    </location>
</feature>
<keyword evidence="4" id="KW-1003">Cell membrane</keyword>
<dbReference type="Gene3D" id="3.30.1150.10">
    <property type="match status" value="1"/>
</dbReference>